<evidence type="ECO:0000313" key="3">
    <source>
        <dbReference type="Proteomes" id="UP000516369"/>
    </source>
</evidence>
<dbReference type="GO" id="GO:0020037">
    <property type="term" value="F:heme binding"/>
    <property type="evidence" value="ECO:0007669"/>
    <property type="project" value="InterPro"/>
</dbReference>
<name>A0A7H1N5D4_9PROT</name>
<dbReference type="InterPro" id="IPR010980">
    <property type="entry name" value="Cyt_c/b562"/>
</dbReference>
<evidence type="ECO:0000256" key="1">
    <source>
        <dbReference type="SAM" id="SignalP"/>
    </source>
</evidence>
<dbReference type="GO" id="GO:0009055">
    <property type="term" value="F:electron transfer activity"/>
    <property type="evidence" value="ECO:0007669"/>
    <property type="project" value="InterPro"/>
</dbReference>
<dbReference type="Proteomes" id="UP000516369">
    <property type="component" value="Chromosome"/>
</dbReference>
<evidence type="ECO:0008006" key="4">
    <source>
        <dbReference type="Google" id="ProtNLM"/>
    </source>
</evidence>
<dbReference type="GO" id="GO:0022900">
    <property type="term" value="P:electron transport chain"/>
    <property type="evidence" value="ECO:0007669"/>
    <property type="project" value="InterPro"/>
</dbReference>
<feature type="signal peptide" evidence="1">
    <location>
        <begin position="1"/>
        <end position="25"/>
    </location>
</feature>
<evidence type="ECO:0000313" key="2">
    <source>
        <dbReference type="EMBL" id="QNT70920.1"/>
    </source>
</evidence>
<dbReference type="PROSITE" id="PS51009">
    <property type="entry name" value="CYTCII"/>
    <property type="match status" value="1"/>
</dbReference>
<dbReference type="AlphaFoldDB" id="A0A7H1N5D4"/>
<dbReference type="InterPro" id="IPR002321">
    <property type="entry name" value="Cyt_c_II"/>
</dbReference>
<accession>A0A7H1N5D4</accession>
<sequence length="148" mass="15894">MQEAGMPRYPLLVLVLIVITATATAEDADPRQVITLPSDMRGAFLAHMRHHMDSLDEVMGQLAGADFKAAAKVAREQLVQGSGAGFGRYLPIEFREMGLGMHRAAADFAVTAEAVPTPPTAADWQKTMAALQGITSQCRGCHAAFRVE</sequence>
<keyword evidence="3" id="KW-1185">Reference proteome</keyword>
<dbReference type="EMBL" id="CP053923">
    <property type="protein sequence ID" value="QNT70920.1"/>
    <property type="molecule type" value="Genomic_DNA"/>
</dbReference>
<keyword evidence="1" id="KW-0732">Signal</keyword>
<protein>
    <recommendedName>
        <fullName evidence="4">Cytochrome c</fullName>
    </recommendedName>
</protein>
<feature type="chain" id="PRO_5028826584" description="Cytochrome c" evidence="1">
    <location>
        <begin position="26"/>
        <end position="148"/>
    </location>
</feature>
<organism evidence="2 3">
    <name type="scientific">Defluviicoccus vanus</name>
    <dbReference type="NCBI Taxonomy" id="111831"/>
    <lineage>
        <taxon>Bacteria</taxon>
        <taxon>Pseudomonadati</taxon>
        <taxon>Pseudomonadota</taxon>
        <taxon>Alphaproteobacteria</taxon>
        <taxon>Rhodospirillales</taxon>
        <taxon>Rhodospirillaceae</taxon>
        <taxon>Defluviicoccus</taxon>
    </lineage>
</organism>
<gene>
    <name evidence="2" type="ORF">HQ394_18385</name>
</gene>
<reference evidence="2 3" key="1">
    <citation type="submission" date="2020-05" db="EMBL/GenBank/DDBJ databases">
        <title>Complete closed genome sequence of Defluviicoccus vanus.</title>
        <authorList>
            <person name="Bessarab I."/>
            <person name="Arumugam K."/>
            <person name="Maszenan A.M."/>
            <person name="Seviour R.J."/>
            <person name="Williams R.B."/>
        </authorList>
    </citation>
    <scope>NUCLEOTIDE SEQUENCE [LARGE SCALE GENOMIC DNA]</scope>
    <source>
        <strain evidence="2 3">Ben 114</strain>
    </source>
</reference>
<dbReference type="KEGG" id="dvn:HQ394_18385"/>
<dbReference type="GO" id="GO:0005506">
    <property type="term" value="F:iron ion binding"/>
    <property type="evidence" value="ECO:0007669"/>
    <property type="project" value="InterPro"/>
</dbReference>
<proteinExistence type="predicted"/>
<dbReference type="SUPFAM" id="SSF47175">
    <property type="entry name" value="Cytochromes"/>
    <property type="match status" value="1"/>
</dbReference>